<dbReference type="InParanoid" id="A2FLM3"/>
<evidence type="ECO:0000313" key="3">
    <source>
        <dbReference type="Proteomes" id="UP000001542"/>
    </source>
</evidence>
<protein>
    <submittedName>
        <fullName evidence="2">Uncharacterized protein</fullName>
    </submittedName>
</protein>
<reference evidence="2" key="2">
    <citation type="journal article" date="2007" name="Science">
        <title>Draft genome sequence of the sexually transmitted pathogen Trichomonas vaginalis.</title>
        <authorList>
            <person name="Carlton J.M."/>
            <person name="Hirt R.P."/>
            <person name="Silva J.C."/>
            <person name="Delcher A.L."/>
            <person name="Schatz M."/>
            <person name="Zhao Q."/>
            <person name="Wortman J.R."/>
            <person name="Bidwell S.L."/>
            <person name="Alsmark U.C.M."/>
            <person name="Besteiro S."/>
            <person name="Sicheritz-Ponten T."/>
            <person name="Noel C.J."/>
            <person name="Dacks J.B."/>
            <person name="Foster P.G."/>
            <person name="Simillion C."/>
            <person name="Van de Peer Y."/>
            <person name="Miranda-Saavedra D."/>
            <person name="Barton G.J."/>
            <person name="Westrop G.D."/>
            <person name="Mueller S."/>
            <person name="Dessi D."/>
            <person name="Fiori P.L."/>
            <person name="Ren Q."/>
            <person name="Paulsen I."/>
            <person name="Zhang H."/>
            <person name="Bastida-Corcuera F.D."/>
            <person name="Simoes-Barbosa A."/>
            <person name="Brown M.T."/>
            <person name="Hayes R.D."/>
            <person name="Mukherjee M."/>
            <person name="Okumura C.Y."/>
            <person name="Schneider R."/>
            <person name="Smith A.J."/>
            <person name="Vanacova S."/>
            <person name="Villalvazo M."/>
            <person name="Haas B.J."/>
            <person name="Pertea M."/>
            <person name="Feldblyum T.V."/>
            <person name="Utterback T.R."/>
            <person name="Shu C.L."/>
            <person name="Osoegawa K."/>
            <person name="de Jong P.J."/>
            <person name="Hrdy I."/>
            <person name="Horvathova L."/>
            <person name="Zubacova Z."/>
            <person name="Dolezal P."/>
            <person name="Malik S.B."/>
            <person name="Logsdon J.M. Jr."/>
            <person name="Henze K."/>
            <person name="Gupta A."/>
            <person name="Wang C.C."/>
            <person name="Dunne R.L."/>
            <person name="Upcroft J.A."/>
            <person name="Upcroft P."/>
            <person name="White O."/>
            <person name="Salzberg S.L."/>
            <person name="Tang P."/>
            <person name="Chiu C.-H."/>
            <person name="Lee Y.-S."/>
            <person name="Embley T.M."/>
            <person name="Coombs G.H."/>
            <person name="Mottram J.C."/>
            <person name="Tachezy J."/>
            <person name="Fraser-Liggett C.M."/>
            <person name="Johnson P.J."/>
        </authorList>
    </citation>
    <scope>NUCLEOTIDE SEQUENCE [LARGE SCALE GENOMIC DNA]</scope>
    <source>
        <strain evidence="2">G3</strain>
    </source>
</reference>
<sequence>MTKLQGIHEKNIDYKEKYQASLTKFWELQKLETTKEEEQYNQKVIEFGETVDQWQRNIAELQNENKIQLQKLKDSNYDQIRATYEAAQKELERLERLRDVLSTFN</sequence>
<dbReference type="Proteomes" id="UP000001542">
    <property type="component" value="Unassembled WGS sequence"/>
</dbReference>
<keyword evidence="1" id="KW-0175">Coiled coil</keyword>
<gene>
    <name evidence="2" type="ORF">TVAG_479610</name>
</gene>
<reference evidence="2" key="1">
    <citation type="submission" date="2006-10" db="EMBL/GenBank/DDBJ databases">
        <authorList>
            <person name="Amadeo P."/>
            <person name="Zhao Q."/>
            <person name="Wortman J."/>
            <person name="Fraser-Liggett C."/>
            <person name="Carlton J."/>
        </authorList>
    </citation>
    <scope>NUCLEOTIDE SEQUENCE</scope>
    <source>
        <strain evidence="2">G3</strain>
    </source>
</reference>
<accession>A2FLM3</accession>
<dbReference type="VEuPathDB" id="TrichDB:TVAG_479610"/>
<dbReference type="KEGG" id="tva:4751924"/>
<evidence type="ECO:0000313" key="2">
    <source>
        <dbReference type="EMBL" id="EAX94196.1"/>
    </source>
</evidence>
<evidence type="ECO:0000256" key="1">
    <source>
        <dbReference type="SAM" id="Coils"/>
    </source>
</evidence>
<organism evidence="2 3">
    <name type="scientific">Trichomonas vaginalis (strain ATCC PRA-98 / G3)</name>
    <dbReference type="NCBI Taxonomy" id="412133"/>
    <lineage>
        <taxon>Eukaryota</taxon>
        <taxon>Metamonada</taxon>
        <taxon>Parabasalia</taxon>
        <taxon>Trichomonadida</taxon>
        <taxon>Trichomonadidae</taxon>
        <taxon>Trichomonas</taxon>
    </lineage>
</organism>
<dbReference type="VEuPathDB" id="TrichDB:TVAGG3_0828230"/>
<keyword evidence="3" id="KW-1185">Reference proteome</keyword>
<dbReference type="SMR" id="A2FLM3"/>
<name>A2FLM3_TRIV3</name>
<feature type="coiled-coil region" evidence="1">
    <location>
        <begin position="44"/>
        <end position="104"/>
    </location>
</feature>
<dbReference type="RefSeq" id="XP_001307126.1">
    <property type="nucleotide sequence ID" value="XM_001307125.1"/>
</dbReference>
<proteinExistence type="predicted"/>
<dbReference type="AlphaFoldDB" id="A2FLM3"/>
<dbReference type="EMBL" id="DS113871">
    <property type="protein sequence ID" value="EAX94196.1"/>
    <property type="molecule type" value="Genomic_DNA"/>
</dbReference>